<reference evidence="2 3" key="1">
    <citation type="submission" date="2017-10" db="EMBL/GenBank/DDBJ databases">
        <title>Massilia psychrophilum sp. nov., a novel purple-pigmented bacterium isolated from Tianshan glacier, Xinjiang Municipality, China.</title>
        <authorList>
            <person name="Wang H."/>
        </authorList>
    </citation>
    <scope>NUCLEOTIDE SEQUENCE [LARGE SCALE GENOMIC DNA]</scope>
    <source>
        <strain evidence="2 3">JCM 30074</strain>
    </source>
</reference>
<feature type="transmembrane region" description="Helical" evidence="1">
    <location>
        <begin position="54"/>
        <end position="73"/>
    </location>
</feature>
<dbReference type="EMBL" id="PDOC01000002">
    <property type="protein sequence ID" value="PIL46118.1"/>
    <property type="molecule type" value="Genomic_DNA"/>
</dbReference>
<accession>A0A2G8TKH9</accession>
<gene>
    <name evidence="2" type="ORF">CR105_03235</name>
</gene>
<dbReference type="AlphaFoldDB" id="A0A2G8TKH9"/>
<keyword evidence="1" id="KW-1133">Transmembrane helix</keyword>
<sequence>MIHPAQYCRIVRVSAWYDLVATIGFATPWTFAAMHAMLAIAAQGLPGSLPPFEPAHMLMANLLGSIVVVWAVLRIRDPQLQFGRYDAMARFLFAAWQIYAVAHGASALILGFTLFEIVFGVIQSLPVTGEKKAHVIAKPA</sequence>
<keyword evidence="3" id="KW-1185">Reference proteome</keyword>
<keyword evidence="1" id="KW-0812">Transmembrane</keyword>
<organism evidence="2 3">
    <name type="scientific">Massilia eurypsychrophila</name>
    <dbReference type="NCBI Taxonomy" id="1485217"/>
    <lineage>
        <taxon>Bacteria</taxon>
        <taxon>Pseudomonadati</taxon>
        <taxon>Pseudomonadota</taxon>
        <taxon>Betaproteobacteria</taxon>
        <taxon>Burkholderiales</taxon>
        <taxon>Oxalobacteraceae</taxon>
        <taxon>Telluria group</taxon>
        <taxon>Massilia</taxon>
    </lineage>
</organism>
<evidence type="ECO:0000313" key="3">
    <source>
        <dbReference type="Proteomes" id="UP000230390"/>
    </source>
</evidence>
<dbReference type="RefSeq" id="WP_099787008.1">
    <property type="nucleotide sequence ID" value="NZ_JBHLYV010000001.1"/>
</dbReference>
<dbReference type="OrthoDB" id="8926562at2"/>
<evidence type="ECO:0000313" key="2">
    <source>
        <dbReference type="EMBL" id="PIL46118.1"/>
    </source>
</evidence>
<feature type="transmembrane region" description="Helical" evidence="1">
    <location>
        <begin position="94"/>
        <end position="122"/>
    </location>
</feature>
<name>A0A2G8TKH9_9BURK</name>
<protein>
    <submittedName>
        <fullName evidence="2">Uncharacterized protein</fullName>
    </submittedName>
</protein>
<feature type="transmembrane region" description="Helical" evidence="1">
    <location>
        <begin position="19"/>
        <end position="42"/>
    </location>
</feature>
<comment type="caution">
    <text evidence="2">The sequence shown here is derived from an EMBL/GenBank/DDBJ whole genome shotgun (WGS) entry which is preliminary data.</text>
</comment>
<evidence type="ECO:0000256" key="1">
    <source>
        <dbReference type="SAM" id="Phobius"/>
    </source>
</evidence>
<proteinExistence type="predicted"/>
<dbReference type="Proteomes" id="UP000230390">
    <property type="component" value="Unassembled WGS sequence"/>
</dbReference>
<keyword evidence="1" id="KW-0472">Membrane</keyword>